<evidence type="ECO:0000256" key="1">
    <source>
        <dbReference type="SAM" id="MobiDB-lite"/>
    </source>
</evidence>
<evidence type="ECO:0000313" key="3">
    <source>
        <dbReference type="EMBL" id="KAK7750560.1"/>
    </source>
</evidence>
<dbReference type="EMBL" id="JAKJXP020000062">
    <property type="protein sequence ID" value="KAK7750560.1"/>
    <property type="molecule type" value="Genomic_DNA"/>
</dbReference>
<keyword evidence="4" id="KW-1185">Reference proteome</keyword>
<feature type="compositionally biased region" description="Basic and acidic residues" evidence="1">
    <location>
        <begin position="117"/>
        <end position="131"/>
    </location>
</feature>
<reference evidence="3 4" key="1">
    <citation type="submission" date="2024-02" db="EMBL/GenBank/DDBJ databases">
        <title>De novo assembly and annotation of 12 fungi associated with fruit tree decline syndrome in Ontario, Canada.</title>
        <authorList>
            <person name="Sulman M."/>
            <person name="Ellouze W."/>
            <person name="Ilyukhin E."/>
        </authorList>
    </citation>
    <scope>NUCLEOTIDE SEQUENCE [LARGE SCALE GENOMIC DNA]</scope>
    <source>
        <strain evidence="3 4">M11/M66-122</strain>
    </source>
</reference>
<evidence type="ECO:0000259" key="2">
    <source>
        <dbReference type="Pfam" id="PF13673"/>
    </source>
</evidence>
<dbReference type="InterPro" id="IPR000182">
    <property type="entry name" value="GNAT_dom"/>
</dbReference>
<protein>
    <recommendedName>
        <fullName evidence="2">N-acetyltransferase domain-containing protein</fullName>
    </recommendedName>
</protein>
<feature type="region of interest" description="Disordered" evidence="1">
    <location>
        <begin position="114"/>
        <end position="140"/>
    </location>
</feature>
<dbReference type="InterPro" id="IPR016181">
    <property type="entry name" value="Acyl_CoA_acyltransferase"/>
</dbReference>
<dbReference type="Gene3D" id="3.40.630.30">
    <property type="match status" value="1"/>
</dbReference>
<dbReference type="AlphaFoldDB" id="A0AAN9YQN6"/>
<gene>
    <name evidence="3" type="ORF">SLS62_007536</name>
</gene>
<comment type="caution">
    <text evidence="3">The sequence shown here is derived from an EMBL/GenBank/DDBJ whole genome shotgun (WGS) entry which is preliminary data.</text>
</comment>
<dbReference type="Pfam" id="PF13673">
    <property type="entry name" value="Acetyltransf_10"/>
    <property type="match status" value="1"/>
</dbReference>
<feature type="domain" description="N-acetyltransferase" evidence="2">
    <location>
        <begin position="194"/>
        <end position="248"/>
    </location>
</feature>
<name>A0AAN9YQN6_9PEZI</name>
<sequence length="280" mass="29919">MALPFPPPTALLSSPSFVVSQPSDADVDAMAEVYYESFMTDPQNTYWWSRDRAAQVAWLRRRLRSKLRDPATRHFKIVDASSDDEIVAWARWTVPSGPSAGAFGVGFGAGAGAGESGHVHGHELGKNKAPEDTASSTSTTSATAINIEGGGAAGTAAPSTVDVPEGTDPAVVQHFFQAMVDMSQKWDSSSMLCLSVLCTSPRYFKRGAAKALLVPVLNIADAEGLRTYLEATAAGRPVYEKLGFRQVDVLRFDTAGAVEGRPEPFEVAIMIREPKKVGAN</sequence>
<evidence type="ECO:0000313" key="4">
    <source>
        <dbReference type="Proteomes" id="UP001320420"/>
    </source>
</evidence>
<dbReference type="PANTHER" id="PTHR42791">
    <property type="entry name" value="GNAT FAMILY ACETYLTRANSFERASE"/>
    <property type="match status" value="1"/>
</dbReference>
<organism evidence="3 4">
    <name type="scientific">Diatrype stigma</name>
    <dbReference type="NCBI Taxonomy" id="117547"/>
    <lineage>
        <taxon>Eukaryota</taxon>
        <taxon>Fungi</taxon>
        <taxon>Dikarya</taxon>
        <taxon>Ascomycota</taxon>
        <taxon>Pezizomycotina</taxon>
        <taxon>Sordariomycetes</taxon>
        <taxon>Xylariomycetidae</taxon>
        <taxon>Xylariales</taxon>
        <taxon>Diatrypaceae</taxon>
        <taxon>Diatrype</taxon>
    </lineage>
</organism>
<dbReference type="Proteomes" id="UP001320420">
    <property type="component" value="Unassembled WGS sequence"/>
</dbReference>
<dbReference type="InterPro" id="IPR052523">
    <property type="entry name" value="Trichothecene_AcTrans"/>
</dbReference>
<proteinExistence type="predicted"/>
<accession>A0AAN9YQN6</accession>
<dbReference type="SUPFAM" id="SSF55729">
    <property type="entry name" value="Acyl-CoA N-acyltransferases (Nat)"/>
    <property type="match status" value="1"/>
</dbReference>
<dbReference type="PANTHER" id="PTHR42791:SF2">
    <property type="entry name" value="N-ACETYLTRANSFERASE DOMAIN-CONTAINING PROTEIN"/>
    <property type="match status" value="1"/>
</dbReference>